<dbReference type="InterPro" id="IPR012902">
    <property type="entry name" value="N_methyl_site"/>
</dbReference>
<dbReference type="Proteomes" id="UP000006327">
    <property type="component" value="Unassembled WGS sequence"/>
</dbReference>
<dbReference type="InterPro" id="IPR045584">
    <property type="entry name" value="Pilin-like"/>
</dbReference>
<dbReference type="eggNOG" id="COG4970">
    <property type="taxonomic scope" value="Bacteria"/>
</dbReference>
<keyword evidence="1" id="KW-0812">Transmembrane</keyword>
<evidence type="ECO:0000256" key="1">
    <source>
        <dbReference type="SAM" id="Phobius"/>
    </source>
</evidence>
<dbReference type="PROSITE" id="PS00409">
    <property type="entry name" value="PROKAR_NTER_METHYL"/>
    <property type="match status" value="1"/>
</dbReference>
<proteinExistence type="predicted"/>
<dbReference type="SUPFAM" id="SSF54523">
    <property type="entry name" value="Pili subunits"/>
    <property type="match status" value="1"/>
</dbReference>
<dbReference type="STRING" id="493475.GARC_1492"/>
<organism evidence="2 3">
    <name type="scientific">Paraglaciecola arctica BSs20135</name>
    <dbReference type="NCBI Taxonomy" id="493475"/>
    <lineage>
        <taxon>Bacteria</taxon>
        <taxon>Pseudomonadati</taxon>
        <taxon>Pseudomonadota</taxon>
        <taxon>Gammaproteobacteria</taxon>
        <taxon>Alteromonadales</taxon>
        <taxon>Alteromonadaceae</taxon>
        <taxon>Paraglaciecola</taxon>
    </lineage>
</organism>
<reference evidence="2 3" key="1">
    <citation type="journal article" date="2017" name="Antonie Van Leeuwenhoek">
        <title>Rhizobium rhizosphaerae sp. nov., a novel species isolated from rice rhizosphere.</title>
        <authorList>
            <person name="Zhao J.J."/>
            <person name="Zhang J."/>
            <person name="Zhang R.J."/>
            <person name="Zhang C.W."/>
            <person name="Yin H.Q."/>
            <person name="Zhang X.X."/>
        </authorList>
    </citation>
    <scope>NUCLEOTIDE SEQUENCE [LARGE SCALE GENOMIC DNA]</scope>
    <source>
        <strain evidence="2 3">BSs20135</strain>
    </source>
</reference>
<feature type="transmembrane region" description="Helical" evidence="1">
    <location>
        <begin position="12"/>
        <end position="30"/>
    </location>
</feature>
<dbReference type="RefSeq" id="WP_007618323.1">
    <property type="nucleotide sequence ID" value="NZ_BAEO01000017.1"/>
</dbReference>
<name>K6Z4X2_9ALTE</name>
<dbReference type="OrthoDB" id="6400290at2"/>
<gene>
    <name evidence="2" type="primary">ppdA</name>
    <name evidence="2" type="ORF">GARC_1492</name>
</gene>
<protein>
    <submittedName>
        <fullName evidence="2">Prepilin peptidase dependent protein A</fullName>
    </submittedName>
</protein>
<evidence type="ECO:0000313" key="2">
    <source>
        <dbReference type="EMBL" id="GAC18465.1"/>
    </source>
</evidence>
<keyword evidence="1" id="KW-1133">Transmembrane helix</keyword>
<keyword evidence="1" id="KW-0472">Membrane</keyword>
<accession>K6Z4X2</accession>
<dbReference type="Gene3D" id="3.55.40.10">
    <property type="entry name" value="minor pseudopilin epsh domain"/>
    <property type="match status" value="1"/>
</dbReference>
<sequence length="172" mass="18391">MHNLSGLTLLELLITISILVLVVSIGSPAINSIQKNMQLKGAVESSYFAFQQARVAAITQSIDVSVAIHSGNNWCAALSDTGVCDCTVANECTINGVEYKVDFADYRFVSIDNVRFGVDSVAVFDANRGLAIGHAGSVIFTDGDKQLKLILSNMGRVRICAVDFSFGGYESC</sequence>
<evidence type="ECO:0000313" key="3">
    <source>
        <dbReference type="Proteomes" id="UP000006327"/>
    </source>
</evidence>
<keyword evidence="3" id="KW-1185">Reference proteome</keyword>
<dbReference type="AlphaFoldDB" id="K6Z4X2"/>
<comment type="caution">
    <text evidence="2">The sequence shown here is derived from an EMBL/GenBank/DDBJ whole genome shotgun (WGS) entry which is preliminary data.</text>
</comment>
<dbReference type="EMBL" id="BAEO01000017">
    <property type="protein sequence ID" value="GAC18465.1"/>
    <property type="molecule type" value="Genomic_DNA"/>
</dbReference>